<keyword evidence="2" id="KW-0238">DNA-binding</keyword>
<name>A0A972GJH6_9BACL</name>
<evidence type="ECO:0000256" key="3">
    <source>
        <dbReference type="ARBA" id="ARBA00023163"/>
    </source>
</evidence>
<dbReference type="InterPro" id="IPR008920">
    <property type="entry name" value="TF_FadR/GntR_C"/>
</dbReference>
<dbReference type="Pfam" id="PF07729">
    <property type="entry name" value="FCD"/>
    <property type="match status" value="1"/>
</dbReference>
<sequence length="241" mass="28094">MLYTSKRNKGGKPMSLPKIDTSNLWDKTYTLLKERIIRRKFDPNHKLSIPELSDQLGVSRTPVRDALNRLEMEGLVKTISKVGTFVVAINDQDVLNIMDTRLMLEFWVVEKLNDVNKDTLKYRLSRMEEILRLSAEKVESNRIDDYLKADFNLEFHLEFMELGQNKNNIDIYLRTMNYRYITMKSSIVTDEMVKVAQDQHQQIVDALKGGQTSDMKQVIKLHLEDSKERLLRGIRENGGTI</sequence>
<keyword evidence="6" id="KW-1185">Reference proteome</keyword>
<dbReference type="SUPFAM" id="SSF46785">
    <property type="entry name" value="Winged helix' DNA-binding domain"/>
    <property type="match status" value="1"/>
</dbReference>
<accession>A0A972GJH6</accession>
<dbReference type="InterPro" id="IPR000524">
    <property type="entry name" value="Tscrpt_reg_HTH_GntR"/>
</dbReference>
<dbReference type="EMBL" id="WHOD01000005">
    <property type="protein sequence ID" value="NOU91946.1"/>
    <property type="molecule type" value="Genomic_DNA"/>
</dbReference>
<dbReference type="InterPro" id="IPR011711">
    <property type="entry name" value="GntR_C"/>
</dbReference>
<organism evidence="5 6">
    <name type="scientific">Paenibacillus foliorum</name>
    <dbReference type="NCBI Taxonomy" id="2654974"/>
    <lineage>
        <taxon>Bacteria</taxon>
        <taxon>Bacillati</taxon>
        <taxon>Bacillota</taxon>
        <taxon>Bacilli</taxon>
        <taxon>Bacillales</taxon>
        <taxon>Paenibacillaceae</taxon>
        <taxon>Paenibacillus</taxon>
    </lineage>
</organism>
<feature type="domain" description="HTH gntR-type" evidence="4">
    <location>
        <begin position="22"/>
        <end position="89"/>
    </location>
</feature>
<evidence type="ECO:0000313" key="5">
    <source>
        <dbReference type="EMBL" id="NOU91946.1"/>
    </source>
</evidence>
<keyword evidence="3" id="KW-0804">Transcription</keyword>
<dbReference type="InterPro" id="IPR000485">
    <property type="entry name" value="AsnC-type_HTH_dom"/>
</dbReference>
<dbReference type="PRINTS" id="PR00035">
    <property type="entry name" value="HTHGNTR"/>
</dbReference>
<evidence type="ECO:0000259" key="4">
    <source>
        <dbReference type="PROSITE" id="PS50949"/>
    </source>
</evidence>
<dbReference type="CDD" id="cd07377">
    <property type="entry name" value="WHTH_GntR"/>
    <property type="match status" value="1"/>
</dbReference>
<dbReference type="Gene3D" id="1.10.10.10">
    <property type="entry name" value="Winged helix-like DNA-binding domain superfamily/Winged helix DNA-binding domain"/>
    <property type="match status" value="1"/>
</dbReference>
<dbReference type="InterPro" id="IPR036388">
    <property type="entry name" value="WH-like_DNA-bd_sf"/>
</dbReference>
<proteinExistence type="predicted"/>
<dbReference type="PANTHER" id="PTHR43537">
    <property type="entry name" value="TRANSCRIPTIONAL REGULATOR, GNTR FAMILY"/>
    <property type="match status" value="1"/>
</dbReference>
<keyword evidence="1" id="KW-0805">Transcription regulation</keyword>
<dbReference type="GO" id="GO:0003700">
    <property type="term" value="F:DNA-binding transcription factor activity"/>
    <property type="evidence" value="ECO:0007669"/>
    <property type="project" value="InterPro"/>
</dbReference>
<evidence type="ECO:0000313" key="6">
    <source>
        <dbReference type="Proteomes" id="UP000641588"/>
    </source>
</evidence>
<dbReference type="SMART" id="SM00345">
    <property type="entry name" value="HTH_GNTR"/>
    <property type="match status" value="1"/>
</dbReference>
<reference evidence="5" key="1">
    <citation type="submission" date="2019-10" db="EMBL/GenBank/DDBJ databases">
        <title>Description of Paenibacillus glebae sp. nov.</title>
        <authorList>
            <person name="Carlier A."/>
            <person name="Qi S."/>
        </authorList>
    </citation>
    <scope>NUCLEOTIDE SEQUENCE</scope>
    <source>
        <strain evidence="5">LMG 31456</strain>
    </source>
</reference>
<dbReference type="Gene3D" id="1.20.120.530">
    <property type="entry name" value="GntR ligand-binding domain-like"/>
    <property type="match status" value="1"/>
</dbReference>
<protein>
    <submittedName>
        <fullName evidence="5">GntR family transcriptional regulator</fullName>
    </submittedName>
</protein>
<comment type="caution">
    <text evidence="5">The sequence shown here is derived from an EMBL/GenBank/DDBJ whole genome shotgun (WGS) entry which is preliminary data.</text>
</comment>
<gene>
    <name evidence="5" type="ORF">GC093_01670</name>
</gene>
<evidence type="ECO:0000256" key="2">
    <source>
        <dbReference type="ARBA" id="ARBA00023125"/>
    </source>
</evidence>
<dbReference type="PROSITE" id="PS50949">
    <property type="entry name" value="HTH_GNTR"/>
    <property type="match status" value="1"/>
</dbReference>
<dbReference type="SUPFAM" id="SSF48008">
    <property type="entry name" value="GntR ligand-binding domain-like"/>
    <property type="match status" value="1"/>
</dbReference>
<dbReference type="GO" id="GO:0043565">
    <property type="term" value="F:sequence-specific DNA binding"/>
    <property type="evidence" value="ECO:0007669"/>
    <property type="project" value="InterPro"/>
</dbReference>
<dbReference type="Pfam" id="PF00392">
    <property type="entry name" value="GntR"/>
    <property type="match status" value="1"/>
</dbReference>
<dbReference type="AlphaFoldDB" id="A0A972GJH6"/>
<dbReference type="Proteomes" id="UP000641588">
    <property type="component" value="Unassembled WGS sequence"/>
</dbReference>
<dbReference type="PANTHER" id="PTHR43537:SF24">
    <property type="entry name" value="GLUCONATE OPERON TRANSCRIPTIONAL REPRESSOR"/>
    <property type="match status" value="1"/>
</dbReference>
<evidence type="ECO:0000256" key="1">
    <source>
        <dbReference type="ARBA" id="ARBA00023015"/>
    </source>
</evidence>
<dbReference type="InterPro" id="IPR036390">
    <property type="entry name" value="WH_DNA-bd_sf"/>
</dbReference>
<dbReference type="PRINTS" id="PR00033">
    <property type="entry name" value="HTHASNC"/>
</dbReference>